<evidence type="ECO:0000313" key="2">
    <source>
        <dbReference type="Proteomes" id="UP000060602"/>
    </source>
</evidence>
<dbReference type="AlphaFoldDB" id="A0A0X8NUQ2"/>
<dbReference type="RefSeq" id="WP_061070840.1">
    <property type="nucleotide sequence ID" value="NZ_CP014060.2"/>
</dbReference>
<dbReference type="EMBL" id="CP014060">
    <property type="protein sequence ID" value="AMG34738.1"/>
    <property type="molecule type" value="Genomic_DNA"/>
</dbReference>
<dbReference type="Proteomes" id="UP000060602">
    <property type="component" value="Chromosome"/>
</dbReference>
<name>A0A0X8NUQ2_ALCXX</name>
<gene>
    <name evidence="1" type="ORF">AL504_00865</name>
</gene>
<protein>
    <submittedName>
        <fullName evidence="1">Uncharacterized protein</fullName>
    </submittedName>
</protein>
<reference evidence="2" key="1">
    <citation type="submission" date="2015-12" db="EMBL/GenBank/DDBJ databases">
        <title>FDA dAtabase for Regulatory Grade micrObial Sequences (FDA-ARGOS): Supporting development and validation of Infectious Disease Dx tests.</title>
        <authorList>
            <person name="Case J."/>
            <person name="Tallon L."/>
            <person name="Sadzewicz L."/>
            <person name="Sengamalay N."/>
            <person name="Ott S."/>
            <person name="Godinez A."/>
            <person name="Nagaraj S."/>
            <person name="Nadendla S."/>
            <person name="Sichtig H."/>
        </authorList>
    </citation>
    <scope>NUCLEOTIDE SEQUENCE [LARGE SCALE GENOMIC DNA]</scope>
    <source>
        <strain evidence="2">FDAARGOS_147</strain>
    </source>
</reference>
<organism evidence="1 2">
    <name type="scientific">Alcaligenes xylosoxydans xylosoxydans</name>
    <name type="common">Achromobacter xylosoxidans</name>
    <dbReference type="NCBI Taxonomy" id="85698"/>
    <lineage>
        <taxon>Bacteria</taxon>
        <taxon>Pseudomonadati</taxon>
        <taxon>Pseudomonadota</taxon>
        <taxon>Betaproteobacteria</taxon>
        <taxon>Burkholderiales</taxon>
        <taxon>Alcaligenaceae</taxon>
        <taxon>Achromobacter</taxon>
    </lineage>
</organism>
<evidence type="ECO:0000313" key="1">
    <source>
        <dbReference type="EMBL" id="AMG34738.1"/>
    </source>
</evidence>
<accession>A0A0X8NUQ2</accession>
<sequence length="116" mass="12897">MILTTEELGSMADVTATSLDETLAADAFGKFAVLSAADTEFIQAGNDWRPDDSTQAFLNAHDSDPWILQYREGSQQFQASDRVTLEQVRHAFMSYLAGTPAWRVRFSWRGIASFDG</sequence>
<proteinExistence type="predicted"/>